<sequence length="1446" mass="155964">MILNKLNKEIPCIPNTDKPSAKPDLVQPKTTEEKPIDYSSKLKDDQVDEKKSTSLERRKSSQREVCDEKSAKSNSSTGQHSSHATEDDHLIAEEDMPTDYSLKYHEGGDNKTREELDERYQKQADYNLMVRYRSCKSPEGVSAEAELDQPTDYSLKYRESSASEGEKRNSMDNRHDIIENSGHYAETDLDEALEYYTEDKVQTYCTEGTPYAFSNATSMSDLRVSEVNDTPAEKITTAEPALDQPTDYSFKYRENSECEGEKETASVGCHDNETSGHYAETDLDEALDYYTEDKVQTYCTEGTPYAFSNATSMSDLRVTETNEQTPEKLPKEDSVEGIKKASSPVGTPANGCQTAEPVIAEVPPTEENRENKGATLETPLMFSRSSSLGSLSNCEPPDGSVGCEFSRFTSGVVSPYDLPDSPLQTGPSSPRNIKPSPQQPAGKVVTFETPLMFSRCSSLGSLSSVEPPDSSVVSEFSRFASGVISPFELPDSPTQTGPPSPRNVKPLPPLPAVGKGVIPANVHPSSVFEDTVASFKEESTPQHFSTGTSLSSLTFDDEPTPLQQQMIKHQQQRINNTSNSSSSAGPNSTSSSSSPSATGIETGASKDVDAVLAPVSEEEDEDDMLAACINIGMQNSNRQRSSHISKPAPLSRLPKPRHSGIPIKAAAGVNVTPTGHHQPNFNQRKLHNPQHQLIMDSEVNEDSTTEFCTEGTPANISHATSHSDLSMLCASSDDDHDNNMVAECIRSAMPQARNSKSAVKIEPLSSSNKQANEKQKEIIDTRVKFQTPKSSPQQQTVHAPITYNSPRVKDIKGIAAQDEMECFAVEGSPGVFSTRSSLSDLTINSVPKSRDRCPVSPAPDDGLSPLSSLEPEVTVLSRQLSAGSLSGADVDVDGDWTEEQALLEQCISSGMPPPQPTKNGHRPAVAPLVTTVVAPGTTGATSHAHPPRPHTNVAIIANMDMESSYLSDLDSVRPPSAMGSLLSLTQSISEADTRGGSRKMPQSMRGLVARRALANDSSLSWNNIDSIKPPSGMDELLDLENSILSVASITSEIADFPNSLSEDVTLAEASDTNLDLPQSPQPQKRITPKQKRQNVKDRYNTYTINSDHLQNGGVGGMPTEAVTSSTVYDEQEQSDDVMASSPKLQRLTPKQRRQADKERFMTRTLGVEEQQQLNNLSPMPSLEMQAEVTSTQPPSPPTTPRESVDSDDMLSGEEEELEVEKAKPRVVKPSAGTAQSLAEAKAIRGRKKVRSGIPISAKVSPVPSPAPATLAKDKKAVPPPTPPVLQRQGTFTKDEPTTPPPSGIPVLSKKASPIRTVKKKSTGTPQANGGAGSGSKTPAVRNLVGRGRAGSLPRTEPVKKPALGVRSSISNQSLKSEALGSDSSLNSSPNSASSTPRWSSNSNLTAKKDATSKIASLWKKVEDSKRKDTVGKDTRVWIAAPSKQAA</sequence>
<organism evidence="2 3">
    <name type="scientific">Laodelphax striatellus</name>
    <name type="common">Small brown planthopper</name>
    <name type="synonym">Delphax striatella</name>
    <dbReference type="NCBI Taxonomy" id="195883"/>
    <lineage>
        <taxon>Eukaryota</taxon>
        <taxon>Metazoa</taxon>
        <taxon>Ecdysozoa</taxon>
        <taxon>Arthropoda</taxon>
        <taxon>Hexapoda</taxon>
        <taxon>Insecta</taxon>
        <taxon>Pterygota</taxon>
        <taxon>Neoptera</taxon>
        <taxon>Paraneoptera</taxon>
        <taxon>Hemiptera</taxon>
        <taxon>Auchenorrhyncha</taxon>
        <taxon>Fulgoroidea</taxon>
        <taxon>Delphacidae</taxon>
        <taxon>Criomorphinae</taxon>
        <taxon>Laodelphax</taxon>
    </lineage>
</organism>
<feature type="region of interest" description="Disordered" evidence="1">
    <location>
        <begin position="416"/>
        <end position="441"/>
    </location>
</feature>
<feature type="region of interest" description="Disordered" evidence="1">
    <location>
        <begin position="1128"/>
        <end position="1156"/>
    </location>
</feature>
<dbReference type="PANTHER" id="PTHR12607">
    <property type="entry name" value="ADENOMATOUS POLYPOSIS COLI PROTEIN FAMILY"/>
    <property type="match status" value="1"/>
</dbReference>
<dbReference type="GO" id="GO:0005881">
    <property type="term" value="C:cytoplasmic microtubule"/>
    <property type="evidence" value="ECO:0007669"/>
    <property type="project" value="TreeGrafter"/>
</dbReference>
<evidence type="ECO:0000313" key="2">
    <source>
        <dbReference type="EMBL" id="RZF35985.1"/>
    </source>
</evidence>
<protein>
    <recommendedName>
        <fullName evidence="4">Adenomatous polyposis coli protein</fullName>
    </recommendedName>
</protein>
<dbReference type="Proteomes" id="UP000291343">
    <property type="component" value="Unassembled WGS sequence"/>
</dbReference>
<feature type="region of interest" description="Disordered" evidence="1">
    <location>
        <begin position="1169"/>
        <end position="1446"/>
    </location>
</feature>
<feature type="compositionally biased region" description="Low complexity" evidence="1">
    <location>
        <begin position="545"/>
        <end position="554"/>
    </location>
</feature>
<accession>A0A482WQW1</accession>
<dbReference type="OrthoDB" id="5918429at2759"/>
<dbReference type="InterPro" id="IPR009240">
    <property type="entry name" value="APC_15aa_rpt"/>
</dbReference>
<feature type="compositionally biased region" description="Basic and acidic residues" evidence="1">
    <location>
        <begin position="102"/>
        <end position="120"/>
    </location>
</feature>
<feature type="compositionally biased region" description="Basic and acidic residues" evidence="1">
    <location>
        <begin position="319"/>
        <end position="339"/>
    </location>
</feature>
<feature type="region of interest" description="Disordered" evidence="1">
    <location>
        <begin position="564"/>
        <end position="608"/>
    </location>
</feature>
<dbReference type="GO" id="GO:0016477">
    <property type="term" value="P:cell migration"/>
    <property type="evidence" value="ECO:0007669"/>
    <property type="project" value="TreeGrafter"/>
</dbReference>
<dbReference type="InterPro" id="IPR026818">
    <property type="entry name" value="Apc_fam"/>
</dbReference>
<dbReference type="GO" id="GO:0007389">
    <property type="term" value="P:pattern specification process"/>
    <property type="evidence" value="ECO:0007669"/>
    <property type="project" value="TreeGrafter"/>
</dbReference>
<feature type="compositionally biased region" description="Polar residues" evidence="1">
    <location>
        <begin position="1071"/>
        <end position="1084"/>
    </location>
</feature>
<dbReference type="GO" id="GO:0008017">
    <property type="term" value="F:microtubule binding"/>
    <property type="evidence" value="ECO:0007669"/>
    <property type="project" value="TreeGrafter"/>
</dbReference>
<feature type="compositionally biased region" description="Pro residues" evidence="1">
    <location>
        <begin position="496"/>
        <end position="510"/>
    </location>
</feature>
<comment type="caution">
    <text evidence="2">The sequence shown here is derived from an EMBL/GenBank/DDBJ whole genome shotgun (WGS) entry which is preliminary data.</text>
</comment>
<feature type="region of interest" description="Disordered" evidence="1">
    <location>
        <begin position="538"/>
        <end position="557"/>
    </location>
</feature>
<feature type="region of interest" description="Disordered" evidence="1">
    <location>
        <begin position="847"/>
        <end position="867"/>
    </location>
</feature>
<feature type="compositionally biased region" description="Basic and acidic residues" evidence="1">
    <location>
        <begin position="155"/>
        <end position="178"/>
    </location>
</feature>
<feature type="region of interest" description="Disordered" evidence="1">
    <location>
        <begin position="636"/>
        <end position="657"/>
    </location>
</feature>
<feature type="region of interest" description="Disordered" evidence="1">
    <location>
        <begin position="137"/>
        <end position="183"/>
    </location>
</feature>
<dbReference type="EMBL" id="QKKF02027185">
    <property type="protein sequence ID" value="RZF35985.1"/>
    <property type="molecule type" value="Genomic_DNA"/>
</dbReference>
<feature type="compositionally biased region" description="Basic and acidic residues" evidence="1">
    <location>
        <begin position="83"/>
        <end position="92"/>
    </location>
</feature>
<dbReference type="GO" id="GO:0008013">
    <property type="term" value="F:beta-catenin binding"/>
    <property type="evidence" value="ECO:0007669"/>
    <property type="project" value="InterPro"/>
</dbReference>
<feature type="compositionally biased region" description="Basic and acidic residues" evidence="1">
    <location>
        <begin position="1419"/>
        <end position="1435"/>
    </location>
</feature>
<feature type="compositionally biased region" description="Low complexity" evidence="1">
    <location>
        <begin position="575"/>
        <end position="599"/>
    </location>
</feature>
<dbReference type="Pfam" id="PF05923">
    <property type="entry name" value="APC_r"/>
    <property type="match status" value="5"/>
</dbReference>
<feature type="region of interest" description="Disordered" evidence="1">
    <location>
        <begin position="484"/>
        <end position="510"/>
    </location>
</feature>
<dbReference type="Pfam" id="PF05972">
    <property type="entry name" value="APC_15aa"/>
    <property type="match status" value="2"/>
</dbReference>
<dbReference type="GO" id="GO:0090090">
    <property type="term" value="P:negative regulation of canonical Wnt signaling pathway"/>
    <property type="evidence" value="ECO:0007669"/>
    <property type="project" value="TreeGrafter"/>
</dbReference>
<feature type="region of interest" description="Disordered" evidence="1">
    <location>
        <begin position="319"/>
        <end position="352"/>
    </location>
</feature>
<dbReference type="GO" id="GO:0016055">
    <property type="term" value="P:Wnt signaling pathway"/>
    <property type="evidence" value="ECO:0007669"/>
    <property type="project" value="InterPro"/>
</dbReference>
<reference evidence="2 3" key="1">
    <citation type="journal article" date="2017" name="Gigascience">
        <title>Genome sequence of the small brown planthopper, Laodelphax striatellus.</title>
        <authorList>
            <person name="Zhu J."/>
            <person name="Jiang F."/>
            <person name="Wang X."/>
            <person name="Yang P."/>
            <person name="Bao Y."/>
            <person name="Zhao W."/>
            <person name="Wang W."/>
            <person name="Lu H."/>
            <person name="Wang Q."/>
            <person name="Cui N."/>
            <person name="Li J."/>
            <person name="Chen X."/>
            <person name="Luo L."/>
            <person name="Yu J."/>
            <person name="Kang L."/>
            <person name="Cui F."/>
        </authorList>
    </citation>
    <scope>NUCLEOTIDE SEQUENCE [LARGE SCALE GENOMIC DNA]</scope>
    <source>
        <strain evidence="2">Lst14</strain>
    </source>
</reference>
<dbReference type="InParanoid" id="A0A482WQW1"/>
<feature type="compositionally biased region" description="Polar residues" evidence="1">
    <location>
        <begin position="1169"/>
        <end position="1178"/>
    </location>
</feature>
<evidence type="ECO:0008006" key="4">
    <source>
        <dbReference type="Google" id="ProtNLM"/>
    </source>
</evidence>
<dbReference type="PANTHER" id="PTHR12607:SF12">
    <property type="entry name" value="APC-LIKE, ISOFORM A-RELATED"/>
    <property type="match status" value="1"/>
</dbReference>
<dbReference type="GO" id="GO:0016342">
    <property type="term" value="C:catenin complex"/>
    <property type="evidence" value="ECO:0007669"/>
    <property type="project" value="TreeGrafter"/>
</dbReference>
<proteinExistence type="predicted"/>
<feature type="compositionally biased region" description="Polar residues" evidence="1">
    <location>
        <begin position="72"/>
        <end position="82"/>
    </location>
</feature>
<feature type="region of interest" description="Disordered" evidence="1">
    <location>
        <begin position="1"/>
        <end position="120"/>
    </location>
</feature>
<feature type="region of interest" description="Disordered" evidence="1">
    <location>
        <begin position="254"/>
        <end position="273"/>
    </location>
</feature>
<feature type="compositionally biased region" description="Basic and acidic residues" evidence="1">
    <location>
        <begin position="30"/>
        <end position="71"/>
    </location>
</feature>
<evidence type="ECO:0000256" key="1">
    <source>
        <dbReference type="SAM" id="MobiDB-lite"/>
    </source>
</evidence>
<dbReference type="GO" id="GO:0030877">
    <property type="term" value="C:beta-catenin destruction complex"/>
    <property type="evidence" value="ECO:0007669"/>
    <property type="project" value="TreeGrafter"/>
</dbReference>
<feature type="compositionally biased region" description="Acidic residues" evidence="1">
    <location>
        <begin position="1205"/>
        <end position="1218"/>
    </location>
</feature>
<gene>
    <name evidence="2" type="ORF">LSTR_LSTR005398</name>
</gene>
<dbReference type="STRING" id="195883.A0A482WQW1"/>
<feature type="region of interest" description="Disordered" evidence="1">
    <location>
        <begin position="1071"/>
        <end position="1095"/>
    </location>
</feature>
<feature type="compositionally biased region" description="Low complexity" evidence="1">
    <location>
        <begin position="1381"/>
        <end position="1403"/>
    </location>
</feature>
<dbReference type="GO" id="GO:0001708">
    <property type="term" value="P:cell fate specification"/>
    <property type="evidence" value="ECO:0007669"/>
    <property type="project" value="TreeGrafter"/>
</dbReference>
<dbReference type="GO" id="GO:0007399">
    <property type="term" value="P:nervous system development"/>
    <property type="evidence" value="ECO:0007669"/>
    <property type="project" value="TreeGrafter"/>
</dbReference>
<keyword evidence="3" id="KW-1185">Reference proteome</keyword>
<dbReference type="GO" id="GO:0007026">
    <property type="term" value="P:negative regulation of microtubule depolymerization"/>
    <property type="evidence" value="ECO:0007669"/>
    <property type="project" value="TreeGrafter"/>
</dbReference>
<dbReference type="InterPro" id="IPR009223">
    <property type="entry name" value="APC_rpt"/>
</dbReference>
<feature type="compositionally biased region" description="Polar residues" evidence="1">
    <location>
        <begin position="422"/>
        <end position="431"/>
    </location>
</feature>
<name>A0A482WQW1_LAOST</name>
<evidence type="ECO:0000313" key="3">
    <source>
        <dbReference type="Proteomes" id="UP000291343"/>
    </source>
</evidence>